<dbReference type="Proteomes" id="UP000315434">
    <property type="component" value="Unassembled WGS sequence"/>
</dbReference>
<name>A0A546X6G5_RHIRH</name>
<sequence length="485" mass="54305">MATFGPQFGDDDKGTLFLQRKGPGFVEVFFTPSERRIAIADLTEINTTQVLIRFDAGKHTTTLFPINTMPESEDFLMPKYDPIVSIEIIEDEDFFQDFNEFRTIEDVQAFLAEGMPKGFVKDPNFGLGLERKLSFIVNAIRQVEGVTNLRVTYKRELDVGVTDDGTTYEIGYTLFDELRLNANRFEKKAQVLTRRKKLQAAYTNLLTRLDSEKFPVRVFDRAPDDIADVIGDTITDTKLSDNDRAALVNMASASVRTSMKSQRGGLLKLHDEIELASLDELIARIEERFAERTTELQWQKLLEANPFILDMAFNVPVLLVQGQAHVGGRILNGSGEKIADFLLTNKLTDSIAVLEIKTPGEELIGKREYRGGVYTASTELVGAVAQVIDQIDKLRSDIYRLQSQNRAVPLETYGVRGMILAGIIPEGPRKRAFELYRASLAGVAIITFDELLSKLKSLRDLLGGKAEIAPKTTPSHARQFEDLLG</sequence>
<gene>
    <name evidence="2" type="ORF">EXN68_24520</name>
</gene>
<dbReference type="InterPro" id="IPR025359">
    <property type="entry name" value="SduA_C"/>
</dbReference>
<evidence type="ECO:0000313" key="2">
    <source>
        <dbReference type="EMBL" id="TRA96327.1"/>
    </source>
</evidence>
<evidence type="ECO:0000313" key="3">
    <source>
        <dbReference type="Proteomes" id="UP000315434"/>
    </source>
</evidence>
<reference evidence="2 3" key="1">
    <citation type="journal article" date="2019" name="Appl. Microbiol. Biotechnol.">
        <title>Differential efficiency of wild type rhizogenic strains for rol gene transformation of plants.</title>
        <authorList>
            <person name="Desmet S."/>
            <person name="De Keyser E."/>
            <person name="Van Vaerenbergh J."/>
            <person name="Baeyen S."/>
            <person name="Van Huylenbroeck J."/>
            <person name="Geelen D."/>
            <person name="Dhooghe E."/>
        </authorList>
    </citation>
    <scope>NUCLEOTIDE SEQUENCE [LARGE SCALE GENOMIC DNA]</scope>
    <source>
        <strain evidence="2 3">GBBC3284</strain>
    </source>
</reference>
<dbReference type="EMBL" id="SGNY01000011">
    <property type="protein sequence ID" value="TRA96327.1"/>
    <property type="molecule type" value="Genomic_DNA"/>
</dbReference>
<proteinExistence type="predicted"/>
<organism evidence="2 3">
    <name type="scientific">Rhizobium rhizogenes</name>
    <name type="common">Agrobacterium rhizogenes</name>
    <dbReference type="NCBI Taxonomy" id="359"/>
    <lineage>
        <taxon>Bacteria</taxon>
        <taxon>Pseudomonadati</taxon>
        <taxon>Pseudomonadota</taxon>
        <taxon>Alphaproteobacteria</taxon>
        <taxon>Hyphomicrobiales</taxon>
        <taxon>Rhizobiaceae</taxon>
        <taxon>Rhizobium/Agrobacterium group</taxon>
        <taxon>Rhizobium</taxon>
    </lineage>
</organism>
<accession>A0A546X6G5</accession>
<comment type="caution">
    <text evidence="2">The sequence shown here is derived from an EMBL/GenBank/DDBJ whole genome shotgun (WGS) entry which is preliminary data.</text>
</comment>
<dbReference type="Pfam" id="PF14082">
    <property type="entry name" value="SduA_C"/>
    <property type="match status" value="1"/>
</dbReference>
<feature type="domain" description="Shedu protein SduA C-terminal" evidence="1">
    <location>
        <begin position="294"/>
        <end position="452"/>
    </location>
</feature>
<evidence type="ECO:0000259" key="1">
    <source>
        <dbReference type="Pfam" id="PF14082"/>
    </source>
</evidence>
<dbReference type="RefSeq" id="WP_142843348.1">
    <property type="nucleotide sequence ID" value="NZ_JAPZAB010000011.1"/>
</dbReference>
<protein>
    <submittedName>
        <fullName evidence="2">DUF4263 domain-containing protein</fullName>
    </submittedName>
</protein>
<dbReference type="AlphaFoldDB" id="A0A546X6G5"/>
<dbReference type="OrthoDB" id="8973928at2"/>